<dbReference type="PANTHER" id="PTHR35870">
    <property type="entry name" value="PROTEIN, PUTATIVE (AFU_ORTHOLOGUE AFUA_5G03330)-RELATED"/>
    <property type="match status" value="1"/>
</dbReference>
<protein>
    <submittedName>
        <fullName evidence="2">Uncharacterized protein</fullName>
    </submittedName>
</protein>
<organism evidence="2 3">
    <name type="scientific">Phascolomyces articulosus</name>
    <dbReference type="NCBI Taxonomy" id="60185"/>
    <lineage>
        <taxon>Eukaryota</taxon>
        <taxon>Fungi</taxon>
        <taxon>Fungi incertae sedis</taxon>
        <taxon>Mucoromycota</taxon>
        <taxon>Mucoromycotina</taxon>
        <taxon>Mucoromycetes</taxon>
        <taxon>Mucorales</taxon>
        <taxon>Lichtheimiaceae</taxon>
        <taxon>Phascolomyces</taxon>
    </lineage>
</organism>
<dbReference type="Pfam" id="PF14027">
    <property type="entry name" value="Questin_oxidase"/>
    <property type="match status" value="1"/>
</dbReference>
<dbReference type="PANTHER" id="PTHR35870:SF1">
    <property type="entry name" value="PROTEIN, PUTATIVE (AFU_ORTHOLOGUE AFUA_5G03330)-RELATED"/>
    <property type="match status" value="1"/>
</dbReference>
<accession>A0AAD5P873</accession>
<dbReference type="Proteomes" id="UP001209540">
    <property type="component" value="Unassembled WGS sequence"/>
</dbReference>
<evidence type="ECO:0000313" key="2">
    <source>
        <dbReference type="EMBL" id="KAI9246055.1"/>
    </source>
</evidence>
<reference evidence="2" key="2">
    <citation type="submission" date="2023-02" db="EMBL/GenBank/DDBJ databases">
        <authorList>
            <consortium name="DOE Joint Genome Institute"/>
            <person name="Mondo S.J."/>
            <person name="Chang Y."/>
            <person name="Wang Y."/>
            <person name="Ahrendt S."/>
            <person name="Andreopoulos W."/>
            <person name="Barry K."/>
            <person name="Beard J."/>
            <person name="Benny G.L."/>
            <person name="Blankenship S."/>
            <person name="Bonito G."/>
            <person name="Cuomo C."/>
            <person name="Desiro A."/>
            <person name="Gervers K.A."/>
            <person name="Hundley H."/>
            <person name="Kuo A."/>
            <person name="LaButti K."/>
            <person name="Lang B.F."/>
            <person name="Lipzen A."/>
            <person name="O'Donnell K."/>
            <person name="Pangilinan J."/>
            <person name="Reynolds N."/>
            <person name="Sandor L."/>
            <person name="Smith M.W."/>
            <person name="Tsang A."/>
            <person name="Grigoriev I.V."/>
            <person name="Stajich J.E."/>
            <person name="Spatafora J.W."/>
        </authorList>
    </citation>
    <scope>NUCLEOTIDE SEQUENCE</scope>
    <source>
        <strain evidence="2">RSA 2281</strain>
    </source>
</reference>
<reference evidence="2" key="1">
    <citation type="journal article" date="2022" name="IScience">
        <title>Evolution of zygomycete secretomes and the origins of terrestrial fungal ecologies.</title>
        <authorList>
            <person name="Chang Y."/>
            <person name="Wang Y."/>
            <person name="Mondo S."/>
            <person name="Ahrendt S."/>
            <person name="Andreopoulos W."/>
            <person name="Barry K."/>
            <person name="Beard J."/>
            <person name="Benny G.L."/>
            <person name="Blankenship S."/>
            <person name="Bonito G."/>
            <person name="Cuomo C."/>
            <person name="Desiro A."/>
            <person name="Gervers K.A."/>
            <person name="Hundley H."/>
            <person name="Kuo A."/>
            <person name="LaButti K."/>
            <person name="Lang B.F."/>
            <person name="Lipzen A."/>
            <person name="O'Donnell K."/>
            <person name="Pangilinan J."/>
            <person name="Reynolds N."/>
            <person name="Sandor L."/>
            <person name="Smith M.E."/>
            <person name="Tsang A."/>
            <person name="Grigoriev I.V."/>
            <person name="Stajich J.E."/>
            <person name="Spatafora J.W."/>
        </authorList>
    </citation>
    <scope>NUCLEOTIDE SEQUENCE</scope>
    <source>
        <strain evidence="2">RSA 2281</strain>
    </source>
</reference>
<comment type="caution">
    <text evidence="2">The sequence shown here is derived from an EMBL/GenBank/DDBJ whole genome shotgun (WGS) entry which is preliminary data.</text>
</comment>
<dbReference type="AlphaFoldDB" id="A0AAD5P873"/>
<evidence type="ECO:0000256" key="1">
    <source>
        <dbReference type="ARBA" id="ARBA00023002"/>
    </source>
</evidence>
<sequence length="413" mass="46886">MSSTGSLTTTFCSWPNIDTVYDNKPNENTNNNSIGVIPRSLLDQLIQDHHAIYHMEHRDQPNLLARTLVALHELGADQDQLINGYYKVYPDLVPLLQTSVEQRVLTDDSWQEYLGDLTYYRTYLSFFQQKIEEFGIDQAIQSYFFDGPLSKSIGSQLQPVVHMVFGIEYDMPDVVTQGLAYLATTFVNVEPLINQVVSSEYQYPMNTTYIEYENLLFDMVAADPRFDGRMDGTNTFHSALKVLIKSQHTLLKTYMNMMTVTPTQQDLVTLATRLIPCTKQAHRLDWFLGGGQLLASALAIQYLGQRYNNINDENHKKLARLQFLVTLCTYIVQGRPSPSPHHHSLIPQEDWTSCASTIIASGDPKSILIMQSLVKAHRLYGDDEGYLDIANFIADFVNAEGGAWCKTDDRCVR</sequence>
<evidence type="ECO:0000313" key="3">
    <source>
        <dbReference type="Proteomes" id="UP001209540"/>
    </source>
</evidence>
<dbReference type="GO" id="GO:0016491">
    <property type="term" value="F:oxidoreductase activity"/>
    <property type="evidence" value="ECO:0007669"/>
    <property type="project" value="UniProtKB-KW"/>
</dbReference>
<proteinExistence type="predicted"/>
<dbReference type="InterPro" id="IPR025337">
    <property type="entry name" value="Questin_oxidase-like"/>
</dbReference>
<name>A0AAD5P873_9FUNG</name>
<keyword evidence="3" id="KW-1185">Reference proteome</keyword>
<dbReference type="EMBL" id="JAIXMP010000048">
    <property type="protein sequence ID" value="KAI9246055.1"/>
    <property type="molecule type" value="Genomic_DNA"/>
</dbReference>
<keyword evidence="1" id="KW-0560">Oxidoreductase</keyword>
<gene>
    <name evidence="2" type="ORF">BDA99DRAFT_543403</name>
</gene>